<evidence type="ECO:0000259" key="3">
    <source>
        <dbReference type="SMART" id="SM00563"/>
    </source>
</evidence>
<dbReference type="PANTHER" id="PTHR31605:SF0">
    <property type="entry name" value="GLYCEROL-3-PHOSPHATE O-ACYLTRANSFERASE 1"/>
    <property type="match status" value="1"/>
</dbReference>
<evidence type="ECO:0000313" key="5">
    <source>
        <dbReference type="Proteomes" id="UP000266861"/>
    </source>
</evidence>
<organism evidence="4 5">
    <name type="scientific">Diversispora epigaea</name>
    <dbReference type="NCBI Taxonomy" id="1348612"/>
    <lineage>
        <taxon>Eukaryota</taxon>
        <taxon>Fungi</taxon>
        <taxon>Fungi incertae sedis</taxon>
        <taxon>Mucoromycota</taxon>
        <taxon>Glomeromycotina</taxon>
        <taxon>Glomeromycetes</taxon>
        <taxon>Diversisporales</taxon>
        <taxon>Diversisporaceae</taxon>
        <taxon>Diversispora</taxon>
    </lineage>
</organism>
<feature type="transmembrane region" description="Helical" evidence="2">
    <location>
        <begin position="386"/>
        <end position="413"/>
    </location>
</feature>
<feature type="transmembrane region" description="Helical" evidence="2">
    <location>
        <begin position="444"/>
        <end position="466"/>
    </location>
</feature>
<evidence type="ECO:0000256" key="2">
    <source>
        <dbReference type="SAM" id="Phobius"/>
    </source>
</evidence>
<dbReference type="SMART" id="SM00563">
    <property type="entry name" value="PlsC"/>
    <property type="match status" value="1"/>
</dbReference>
<dbReference type="OrthoDB" id="2427554at2759"/>
<dbReference type="CDD" id="cd07992">
    <property type="entry name" value="LPLAT_AAK14816-like"/>
    <property type="match status" value="1"/>
</dbReference>
<name>A0A397G6Y9_9GLOM</name>
<dbReference type="SUPFAM" id="SSF69593">
    <property type="entry name" value="Glycerol-3-phosphate (1)-acyltransferase"/>
    <property type="match status" value="2"/>
</dbReference>
<evidence type="ECO:0000313" key="4">
    <source>
        <dbReference type="EMBL" id="RHZ45378.1"/>
    </source>
</evidence>
<feature type="compositionally biased region" description="Basic and acidic residues" evidence="1">
    <location>
        <begin position="705"/>
        <end position="718"/>
    </location>
</feature>
<feature type="domain" description="Phospholipid/glycerol acyltransferase" evidence="3">
    <location>
        <begin position="36"/>
        <end position="244"/>
    </location>
</feature>
<dbReference type="PANTHER" id="PTHR31605">
    <property type="entry name" value="GLYCEROL-3-PHOSPHATE O-ACYLTRANSFERASE 1"/>
    <property type="match status" value="1"/>
</dbReference>
<dbReference type="GO" id="GO:0004366">
    <property type="term" value="F:glycerol-3-phosphate O-acyltransferase activity"/>
    <property type="evidence" value="ECO:0007669"/>
    <property type="project" value="TreeGrafter"/>
</dbReference>
<comment type="caution">
    <text evidence="4">The sequence shown here is derived from an EMBL/GenBank/DDBJ whole genome shotgun (WGS) entry which is preliminary data.</text>
</comment>
<dbReference type="EMBL" id="PQFF01000549">
    <property type="protein sequence ID" value="RHZ45378.1"/>
    <property type="molecule type" value="Genomic_DNA"/>
</dbReference>
<accession>A0A397G6Y9</accession>
<feature type="region of interest" description="Disordered" evidence="1">
    <location>
        <begin position="698"/>
        <end position="718"/>
    </location>
</feature>
<dbReference type="GO" id="GO:0016287">
    <property type="term" value="F:glycerone-phosphate O-acyltransferase activity"/>
    <property type="evidence" value="ECO:0007669"/>
    <property type="project" value="TreeGrafter"/>
</dbReference>
<proteinExistence type="predicted"/>
<dbReference type="Pfam" id="PF01553">
    <property type="entry name" value="Acyltransferase"/>
    <property type="match status" value="1"/>
</dbReference>
<keyword evidence="2" id="KW-0812">Transmembrane</keyword>
<keyword evidence="2" id="KW-1133">Transmembrane helix</keyword>
<gene>
    <name evidence="4" type="ORF">Glove_680g77</name>
</gene>
<dbReference type="AlphaFoldDB" id="A0A397G6Y9"/>
<dbReference type="InterPro" id="IPR052744">
    <property type="entry name" value="GPAT/DAPAT"/>
</dbReference>
<feature type="transmembrane region" description="Helical" evidence="2">
    <location>
        <begin position="478"/>
        <end position="499"/>
    </location>
</feature>
<dbReference type="InterPro" id="IPR002123">
    <property type="entry name" value="Plipid/glycerol_acylTrfase"/>
</dbReference>
<keyword evidence="5" id="KW-1185">Reference proteome</keyword>
<feature type="compositionally biased region" description="Low complexity" evidence="1">
    <location>
        <begin position="639"/>
        <end position="659"/>
    </location>
</feature>
<sequence>MLYEIVVYFFSFVLDGFFREIKPRGSYKIPKDGPIIFVAAPHANQFVDPLILMRNSQRKVSFLIAEKSMKRKYVGSMARALKAIPVTRPQDLAKPGEGKIYLDDRVKDPTRINGINTKFTKQLIVKGQISLPDDRGSSEIIEIISDTELRIKKEFKDLEALELLTQPDGTFYKCLPRIDQSQVYEAVFKTLNAGNCIGIFPEGGSHDRTEILPLKAGVTIMALGAMANNPNLDVKIVPCGLNYFHAHQFRSRAVVEFGSPIQIPSELVNKYRKDGTEKREACSKLLEIIYDGLKSVTVNTPDYDTLMVIQAARRLYKPEHSKLELTDVTELNRRFVNGYIKFKDDPRVQEMNRKVNSYNQSLKYFGLRDHQVQKTTLGRTRALVLLIYRIFLLTILITLGFPGALLSSPLILIARKISAKKAADALKTSTVKVAGRDVLATWKLLVTLGVAPILYGSYVIIFSLIAYKYNWKILNFGIFYPLSILLILIVDSYATLRLFDTGSDIYRSLRPLFLSLLPSRQTSIQNLREIRDQLSQDLTELINDLGPKMYPDFESSRIVKEVNEKVNSRSASPSPSPSRPLSLRLRPLSDWFEDKTLDWEKTEDSDYDDVFFFLDQKNGGKVIGRSRRGSENIRYNGGVSNASTTRSRSSSLNSNVSSNDEYSNGLKVEGFTKMGMTDVTDITGKIPTNIPRIEISDVEDPGYQGDKETIEVESKKNV</sequence>
<dbReference type="Proteomes" id="UP000266861">
    <property type="component" value="Unassembled WGS sequence"/>
</dbReference>
<evidence type="ECO:0000256" key="1">
    <source>
        <dbReference type="SAM" id="MobiDB-lite"/>
    </source>
</evidence>
<feature type="region of interest" description="Disordered" evidence="1">
    <location>
        <begin position="637"/>
        <end position="663"/>
    </location>
</feature>
<protein>
    <recommendedName>
        <fullName evidence="3">Phospholipid/glycerol acyltransferase domain-containing protein</fullName>
    </recommendedName>
</protein>
<dbReference type="STRING" id="1348612.A0A397G6Y9"/>
<reference evidence="4 5" key="1">
    <citation type="submission" date="2018-08" db="EMBL/GenBank/DDBJ databases">
        <title>Genome and evolution of the arbuscular mycorrhizal fungus Diversispora epigaea (formerly Glomus versiforme) and its bacterial endosymbionts.</title>
        <authorList>
            <person name="Sun X."/>
            <person name="Fei Z."/>
            <person name="Harrison M."/>
        </authorList>
    </citation>
    <scope>NUCLEOTIDE SEQUENCE [LARGE SCALE GENOMIC DNA]</scope>
    <source>
        <strain evidence="4 5">IT104</strain>
    </source>
</reference>
<keyword evidence="2" id="KW-0472">Membrane</keyword>
<dbReference type="GO" id="GO:0008654">
    <property type="term" value="P:phospholipid biosynthetic process"/>
    <property type="evidence" value="ECO:0007669"/>
    <property type="project" value="TreeGrafter"/>
</dbReference>